<protein>
    <submittedName>
        <fullName evidence="2">SARP family transcriptional regulator</fullName>
    </submittedName>
</protein>
<organism evidence="2 3">
    <name type="scientific">Saccharothrix yanglingensis</name>
    <dbReference type="NCBI Taxonomy" id="659496"/>
    <lineage>
        <taxon>Bacteria</taxon>
        <taxon>Bacillati</taxon>
        <taxon>Actinomycetota</taxon>
        <taxon>Actinomycetes</taxon>
        <taxon>Pseudonocardiales</taxon>
        <taxon>Pseudonocardiaceae</taxon>
        <taxon>Saccharothrix</taxon>
    </lineage>
</organism>
<dbReference type="SMART" id="SM01043">
    <property type="entry name" value="BTAD"/>
    <property type="match status" value="1"/>
</dbReference>
<sequence length="240" mass="26184">MSEPLAESEPRTTIRLLDGFVLEHGPTPLHVIPGARRLLALLAVRQAPVSRAVVAAMLWPEATTRRAAACLRSTLWRLAKPGAPLVEPTEDALRLGAAVDVDFHRACRLAATAAEAGTPDPGAVALLKADLLPGWSDQWLAAEQDWWHEARLRALEALSTRFRSAGDRHRAHQAALAAVQSDPLRESAHRTLVELHLDDGNPAQAVRQYRSYRSRLRAELGLEPSPEIHRLVGPLLGGRA</sequence>
<keyword evidence="3" id="KW-1185">Reference proteome</keyword>
<evidence type="ECO:0000313" key="2">
    <source>
        <dbReference type="EMBL" id="MDQ2586515.1"/>
    </source>
</evidence>
<evidence type="ECO:0000313" key="3">
    <source>
        <dbReference type="Proteomes" id="UP001225605"/>
    </source>
</evidence>
<proteinExistence type="predicted"/>
<evidence type="ECO:0000259" key="1">
    <source>
        <dbReference type="SMART" id="SM01043"/>
    </source>
</evidence>
<dbReference type="Proteomes" id="UP001225605">
    <property type="component" value="Unassembled WGS sequence"/>
</dbReference>
<dbReference type="InterPro" id="IPR005158">
    <property type="entry name" value="BTAD"/>
</dbReference>
<dbReference type="Pfam" id="PF03704">
    <property type="entry name" value="BTAD"/>
    <property type="match status" value="1"/>
</dbReference>
<comment type="caution">
    <text evidence="2">The sequence shown here is derived from an EMBL/GenBank/DDBJ whole genome shotgun (WGS) entry which is preliminary data.</text>
</comment>
<dbReference type="InterPro" id="IPR051677">
    <property type="entry name" value="AfsR-DnrI-RedD_regulator"/>
</dbReference>
<dbReference type="InterPro" id="IPR011990">
    <property type="entry name" value="TPR-like_helical_dom_sf"/>
</dbReference>
<dbReference type="EMBL" id="NSDM01000009">
    <property type="protein sequence ID" value="MDQ2586515.1"/>
    <property type="molecule type" value="Genomic_DNA"/>
</dbReference>
<accession>A0ABU0X316</accession>
<dbReference type="SUPFAM" id="SSF48452">
    <property type="entry name" value="TPR-like"/>
    <property type="match status" value="1"/>
</dbReference>
<feature type="domain" description="Bacterial transcriptional activator" evidence="1">
    <location>
        <begin position="99"/>
        <end position="236"/>
    </location>
</feature>
<name>A0ABU0X316_9PSEU</name>
<dbReference type="Gene3D" id="1.25.40.10">
    <property type="entry name" value="Tetratricopeptide repeat domain"/>
    <property type="match status" value="1"/>
</dbReference>
<dbReference type="RefSeq" id="WP_306747770.1">
    <property type="nucleotide sequence ID" value="NZ_NSDM01000009.1"/>
</dbReference>
<dbReference type="Gene3D" id="1.10.10.10">
    <property type="entry name" value="Winged helix-like DNA-binding domain superfamily/Winged helix DNA-binding domain"/>
    <property type="match status" value="1"/>
</dbReference>
<dbReference type="PANTHER" id="PTHR35807">
    <property type="entry name" value="TRANSCRIPTIONAL REGULATOR REDD-RELATED"/>
    <property type="match status" value="1"/>
</dbReference>
<dbReference type="InterPro" id="IPR036388">
    <property type="entry name" value="WH-like_DNA-bd_sf"/>
</dbReference>
<reference evidence="2 3" key="1">
    <citation type="submission" date="2017-06" db="EMBL/GenBank/DDBJ databases">
        <title>Cultured bacterium strain Saccharothrix yanglingensis Hhs.015.</title>
        <authorList>
            <person name="Xia Y."/>
        </authorList>
    </citation>
    <scope>NUCLEOTIDE SEQUENCE [LARGE SCALE GENOMIC DNA]</scope>
    <source>
        <strain evidence="2 3">Hhs.015</strain>
    </source>
</reference>
<gene>
    <name evidence="2" type="ORF">CKY47_21460</name>
</gene>